<evidence type="ECO:0000256" key="1">
    <source>
        <dbReference type="ARBA" id="ARBA00011046"/>
    </source>
</evidence>
<organism evidence="5 6">
    <name type="scientific">Amedibacillus dolichus</name>
    <dbReference type="NCBI Taxonomy" id="31971"/>
    <lineage>
        <taxon>Bacteria</taxon>
        <taxon>Bacillati</taxon>
        <taxon>Bacillota</taxon>
        <taxon>Erysipelotrichia</taxon>
        <taxon>Erysipelotrichales</taxon>
        <taxon>Erysipelotrichaceae</taxon>
        <taxon>Amedibacillus</taxon>
    </lineage>
</organism>
<protein>
    <submittedName>
        <fullName evidence="5">BlaI/MecI/CopY family transcriptional regulator</fullName>
    </submittedName>
</protein>
<dbReference type="Pfam" id="PF03965">
    <property type="entry name" value="Penicillinase_R"/>
    <property type="match status" value="1"/>
</dbReference>
<keyword evidence="3" id="KW-0238">DNA-binding</keyword>
<reference evidence="5" key="1">
    <citation type="submission" date="2021-02" db="EMBL/GenBank/DDBJ databases">
        <title>Infant gut strain persistence is associated with maternal origin, phylogeny, and functional potential including surface adhesion and iron acquisition.</title>
        <authorList>
            <person name="Lou Y.C."/>
        </authorList>
    </citation>
    <scope>NUCLEOTIDE SEQUENCE</scope>
    <source>
        <strain evidence="5">L3_108_103G1_dasL3_108_103G1_concoct_2</strain>
    </source>
</reference>
<keyword evidence="4" id="KW-0804">Transcription</keyword>
<evidence type="ECO:0000256" key="3">
    <source>
        <dbReference type="ARBA" id="ARBA00023125"/>
    </source>
</evidence>
<name>A0A942WCQ9_9FIRM</name>
<dbReference type="InterPro" id="IPR036388">
    <property type="entry name" value="WH-like_DNA-bd_sf"/>
</dbReference>
<evidence type="ECO:0000313" key="5">
    <source>
        <dbReference type="EMBL" id="MBS4883974.1"/>
    </source>
</evidence>
<dbReference type="EMBL" id="JAGZMZ010000008">
    <property type="protein sequence ID" value="MBS4883974.1"/>
    <property type="molecule type" value="Genomic_DNA"/>
</dbReference>
<gene>
    <name evidence="5" type="ORF">KHZ85_04335</name>
</gene>
<comment type="caution">
    <text evidence="5">The sequence shown here is derived from an EMBL/GenBank/DDBJ whole genome shotgun (WGS) entry which is preliminary data.</text>
</comment>
<proteinExistence type="inferred from homology"/>
<dbReference type="RefSeq" id="WP_278568516.1">
    <property type="nucleotide sequence ID" value="NZ_CAJKGD010000025.1"/>
</dbReference>
<sequence>MKFSKLTKRESEIMSILWNTDSEMSAIDIMNASDGISLNTIQQTLQKLLKLNFIHISGVGMHKKSLTRLFRPSVDEADYISAFISKSAFAKLASNFIKQVNNEEALEELSELIVRKREELKD</sequence>
<dbReference type="SUPFAM" id="SSF46785">
    <property type="entry name" value="Winged helix' DNA-binding domain"/>
    <property type="match status" value="1"/>
</dbReference>
<accession>A0A942WCQ9</accession>
<comment type="similarity">
    <text evidence="1">Belongs to the BlaI transcriptional regulatory family.</text>
</comment>
<evidence type="ECO:0000313" key="6">
    <source>
        <dbReference type="Proteomes" id="UP000753219"/>
    </source>
</evidence>
<dbReference type="GO" id="GO:0003677">
    <property type="term" value="F:DNA binding"/>
    <property type="evidence" value="ECO:0007669"/>
    <property type="project" value="UniProtKB-KW"/>
</dbReference>
<evidence type="ECO:0000256" key="4">
    <source>
        <dbReference type="ARBA" id="ARBA00023163"/>
    </source>
</evidence>
<dbReference type="Gene3D" id="1.10.10.10">
    <property type="entry name" value="Winged helix-like DNA-binding domain superfamily/Winged helix DNA-binding domain"/>
    <property type="match status" value="1"/>
</dbReference>
<dbReference type="GO" id="GO:0045892">
    <property type="term" value="P:negative regulation of DNA-templated transcription"/>
    <property type="evidence" value="ECO:0007669"/>
    <property type="project" value="InterPro"/>
</dbReference>
<dbReference type="Proteomes" id="UP000753219">
    <property type="component" value="Unassembled WGS sequence"/>
</dbReference>
<dbReference type="AlphaFoldDB" id="A0A942WCQ9"/>
<evidence type="ECO:0000256" key="2">
    <source>
        <dbReference type="ARBA" id="ARBA00023015"/>
    </source>
</evidence>
<keyword evidence="2" id="KW-0805">Transcription regulation</keyword>
<dbReference type="InterPro" id="IPR005650">
    <property type="entry name" value="BlaI_family"/>
</dbReference>
<dbReference type="InterPro" id="IPR036390">
    <property type="entry name" value="WH_DNA-bd_sf"/>
</dbReference>